<evidence type="ECO:0000256" key="1">
    <source>
        <dbReference type="SAM" id="Coils"/>
    </source>
</evidence>
<evidence type="ECO:0000256" key="2">
    <source>
        <dbReference type="SAM" id="MobiDB-lite"/>
    </source>
</evidence>
<protein>
    <submittedName>
        <fullName evidence="4">Capsular polysaccharide transport system permease protein</fullName>
    </submittedName>
</protein>
<dbReference type="OrthoDB" id="7810642at2"/>
<reference evidence="5" key="1">
    <citation type="submission" date="2016-10" db="EMBL/GenBank/DDBJ databases">
        <authorList>
            <person name="Varghese N."/>
            <person name="Submissions S."/>
        </authorList>
    </citation>
    <scope>NUCLEOTIDE SEQUENCE [LARGE SCALE GENOMIC DNA]</scope>
    <source>
        <strain evidence="5">DSM 26893</strain>
    </source>
</reference>
<feature type="compositionally biased region" description="Low complexity" evidence="2">
    <location>
        <begin position="45"/>
        <end position="57"/>
    </location>
</feature>
<keyword evidence="1" id="KW-0175">Coiled coil</keyword>
<dbReference type="GO" id="GO:0005886">
    <property type="term" value="C:plasma membrane"/>
    <property type="evidence" value="ECO:0007669"/>
    <property type="project" value="TreeGrafter"/>
</dbReference>
<dbReference type="PANTHER" id="PTHR32309">
    <property type="entry name" value="TYROSINE-PROTEIN KINASE"/>
    <property type="match status" value="1"/>
</dbReference>
<keyword evidence="5" id="KW-1185">Reference proteome</keyword>
<keyword evidence="3" id="KW-1133">Transmembrane helix</keyword>
<feature type="region of interest" description="Disordered" evidence="2">
    <location>
        <begin position="1"/>
        <end position="109"/>
    </location>
</feature>
<evidence type="ECO:0000256" key="3">
    <source>
        <dbReference type="SAM" id="Phobius"/>
    </source>
</evidence>
<name>A0A1H8H1J4_9RHOB</name>
<sequence>MTTKPKAKKFRIRKSSPLASAASATEGQPAANAQGTPKPAASDGAPAAPNPRQRPAASVRPAGTASGKTGTFVDGNDAAPRPMREAFPAATGRKQARADSPPAEMDPPSQVAAETDLAAIRKEGLTGRQLRMARRLAQKHDIAATSDFDAVRQLRKRGIDPFERATMLELVVPDARPTPDAAPDKVQLPQTVARDKLPATETDRFRQERGNRRTAEIQEIQRDIAKRRRRKLALLTARLAFFVALPTLIAGYYYFKVATPMYATQTEFVIQQAEASGGGGLGGLFSGTGFATSQDSIAVQSYLMSRDAMMRLNEDADFRAHFSQDFIDPIQRLPDDASMEQTYAMYEDVVEIGYDPTEGIVKMEVIAADPQTSAEYSRRLIDYAEERVDNLTQRLRGDQMADARASFDEAEAKMLAAQNRVLELQERLGVLDPAAESGSVMGQITTFETQLREKQIERQSILANRRPNQARLSGVEGEIERLQAVVDDLRSQMTDGSGSAESLARVSAELRIAETDLATRTTLMQQALQQLETARLEANRQTRYLSLGVTPVAPDEPSYPRAFENTLLAFLVFAGLYLLLALTASILREQVSA</sequence>
<proteinExistence type="predicted"/>
<dbReference type="GO" id="GO:0004713">
    <property type="term" value="F:protein tyrosine kinase activity"/>
    <property type="evidence" value="ECO:0007669"/>
    <property type="project" value="TreeGrafter"/>
</dbReference>
<accession>A0A1H8H1J4</accession>
<dbReference type="PANTHER" id="PTHR32309:SF13">
    <property type="entry name" value="FERRIC ENTEROBACTIN TRANSPORT PROTEIN FEPE"/>
    <property type="match status" value="1"/>
</dbReference>
<organism evidence="4 5">
    <name type="scientific">Palleronia pelagia</name>
    <dbReference type="NCBI Taxonomy" id="387096"/>
    <lineage>
        <taxon>Bacteria</taxon>
        <taxon>Pseudomonadati</taxon>
        <taxon>Pseudomonadota</taxon>
        <taxon>Alphaproteobacteria</taxon>
        <taxon>Rhodobacterales</taxon>
        <taxon>Roseobacteraceae</taxon>
        <taxon>Palleronia</taxon>
    </lineage>
</organism>
<gene>
    <name evidence="4" type="ORF">SAMN04488011_104289</name>
</gene>
<feature type="compositionally biased region" description="Polar residues" evidence="2">
    <location>
        <begin position="22"/>
        <end position="35"/>
    </location>
</feature>
<dbReference type="AlphaFoldDB" id="A0A1H8H1J4"/>
<dbReference type="Proteomes" id="UP000199372">
    <property type="component" value="Unassembled WGS sequence"/>
</dbReference>
<evidence type="ECO:0000313" key="4">
    <source>
        <dbReference type="EMBL" id="SEN50222.1"/>
    </source>
</evidence>
<feature type="transmembrane region" description="Helical" evidence="3">
    <location>
        <begin position="232"/>
        <end position="255"/>
    </location>
</feature>
<dbReference type="InterPro" id="IPR050445">
    <property type="entry name" value="Bact_polysacc_biosynth/exp"/>
</dbReference>
<keyword evidence="3" id="KW-0472">Membrane</keyword>
<feature type="compositionally biased region" description="Basic residues" evidence="2">
    <location>
        <begin position="1"/>
        <end position="14"/>
    </location>
</feature>
<keyword evidence="3" id="KW-0812">Transmembrane</keyword>
<feature type="coiled-coil region" evidence="1">
    <location>
        <begin position="400"/>
        <end position="427"/>
    </location>
</feature>
<evidence type="ECO:0000313" key="5">
    <source>
        <dbReference type="Proteomes" id="UP000199372"/>
    </source>
</evidence>
<feature type="transmembrane region" description="Helical" evidence="3">
    <location>
        <begin position="567"/>
        <end position="587"/>
    </location>
</feature>
<dbReference type="EMBL" id="FOCM01000004">
    <property type="protein sequence ID" value="SEN50222.1"/>
    <property type="molecule type" value="Genomic_DNA"/>
</dbReference>